<protein>
    <recommendedName>
        <fullName evidence="4">hydroxymethylbilane synthase</fullName>
        <ecNumber evidence="4">2.5.1.61</ecNumber>
    </recommendedName>
    <alternativeName>
        <fullName evidence="9">Hydroxymethylbilane synthase</fullName>
    </alternativeName>
    <alternativeName>
        <fullName evidence="8">Pre-uroporphyrinogen synthase</fullName>
    </alternativeName>
</protein>
<organism evidence="13 14">
    <name type="scientific">Malassezia psittaci</name>
    <dbReference type="NCBI Taxonomy" id="1821823"/>
    <lineage>
        <taxon>Eukaryota</taxon>
        <taxon>Fungi</taxon>
        <taxon>Dikarya</taxon>
        <taxon>Basidiomycota</taxon>
        <taxon>Ustilaginomycotina</taxon>
        <taxon>Malasseziomycetes</taxon>
        <taxon>Malasseziales</taxon>
        <taxon>Malasseziaceae</taxon>
        <taxon>Malassezia</taxon>
    </lineage>
</organism>
<dbReference type="Gene3D" id="3.30.160.40">
    <property type="entry name" value="Porphobilinogen deaminase, C-terminal domain"/>
    <property type="match status" value="1"/>
</dbReference>
<dbReference type="InterPro" id="IPR022418">
    <property type="entry name" value="Porphobilinogen_deaminase_C"/>
</dbReference>
<dbReference type="SUPFAM" id="SSF54782">
    <property type="entry name" value="Porphobilinogen deaminase (hydroxymethylbilane synthase), C-terminal domain"/>
    <property type="match status" value="1"/>
</dbReference>
<dbReference type="FunFam" id="3.40.190.10:FF:000005">
    <property type="entry name" value="Porphobilinogen deaminase"/>
    <property type="match status" value="1"/>
</dbReference>
<feature type="region of interest" description="Disordered" evidence="10">
    <location>
        <begin position="1"/>
        <end position="69"/>
    </location>
</feature>
<dbReference type="PANTHER" id="PTHR11557:SF0">
    <property type="entry name" value="PORPHOBILINOGEN DEAMINASE"/>
    <property type="match status" value="1"/>
</dbReference>
<evidence type="ECO:0000313" key="13">
    <source>
        <dbReference type="EMBL" id="WFD42133.1"/>
    </source>
</evidence>
<feature type="region of interest" description="Disordered" evidence="10">
    <location>
        <begin position="497"/>
        <end position="531"/>
    </location>
</feature>
<dbReference type="AlphaFoldDB" id="A0AAF0JCZ2"/>
<name>A0AAF0JCZ2_9BASI</name>
<dbReference type="EMBL" id="CP118375">
    <property type="protein sequence ID" value="WFD42133.1"/>
    <property type="molecule type" value="Genomic_DNA"/>
</dbReference>
<feature type="compositionally biased region" description="Basic and acidic residues" evidence="10">
    <location>
        <begin position="9"/>
        <end position="18"/>
    </location>
</feature>
<evidence type="ECO:0000256" key="1">
    <source>
        <dbReference type="ARBA" id="ARBA00001916"/>
    </source>
</evidence>
<dbReference type="Gene3D" id="3.40.190.10">
    <property type="entry name" value="Periplasmic binding protein-like II"/>
    <property type="match status" value="2"/>
</dbReference>
<keyword evidence="6" id="KW-0350">Heme biosynthesis</keyword>
<sequence length="531" mass="58337">MVDTSMELPVKKPPKEPVECPVPHARDQALPPGHPPVPDAPPSSLQPPTGPHCIFFRQPEDKSDLPEEDVAEVPKPNSTAETIADVVQQSVPPEYLLVLASRTSKLAVCQAEHVQQMLEVRFGASSPAFAEDIPEHLEDDIEEIHRRLKLLEGEGASLRPFAFPARTMQTAGDVNLRSPLYVIGGEGRAIWTKELEVALLAGGVDAIVHSLKDVPTTLPANLELGAILEREDPRDALVVKSSLPYKSLDEMPPGSVIGTSSVRRVALLRRAFPHLMFSDVRGNIQTRLAKLDAEKGPYTALVLAAAGLKRLDLAERITAYLTAPVMLHAVGQGSLGIEIRTPGKSARDARVKALIESIGDWRATWRCSAERALLHRMEGGCSIPLGVASWFSDHHEVECLRNEPEATPSQLFAEGLAASAPLDLRISKPPPEGRELTLRAMIVSLDGTRCCEYQETRLCRTLDDAVALGVQVADDLEHRQSAKVILEEVEHHRRLAEKADEEQRARNLAPSQEQDRRFLPRNDGQPKVWEV</sequence>
<evidence type="ECO:0000256" key="7">
    <source>
        <dbReference type="ARBA" id="ARBA00023244"/>
    </source>
</evidence>
<dbReference type="Proteomes" id="UP001214628">
    <property type="component" value="Chromosome 1"/>
</dbReference>
<feature type="compositionally biased region" description="Pro residues" evidence="10">
    <location>
        <begin position="32"/>
        <end position="50"/>
    </location>
</feature>
<evidence type="ECO:0000259" key="11">
    <source>
        <dbReference type="Pfam" id="PF01379"/>
    </source>
</evidence>
<dbReference type="Pfam" id="PF01379">
    <property type="entry name" value="Porphobil_deam"/>
    <property type="match status" value="1"/>
</dbReference>
<accession>A0AAF0JCZ2</accession>
<dbReference type="PRINTS" id="PR00151">
    <property type="entry name" value="PORPHBDMNASE"/>
</dbReference>
<evidence type="ECO:0000256" key="5">
    <source>
        <dbReference type="ARBA" id="ARBA00022679"/>
    </source>
</evidence>
<comment type="cofactor">
    <cofactor evidence="1">
        <name>dipyrromethane</name>
        <dbReference type="ChEBI" id="CHEBI:60342"/>
    </cofactor>
</comment>
<reference evidence="13" key="1">
    <citation type="submission" date="2023-02" db="EMBL/GenBank/DDBJ databases">
        <title>Mating type loci evolution in Malassezia.</title>
        <authorList>
            <person name="Coelho M.A."/>
        </authorList>
    </citation>
    <scope>NUCLEOTIDE SEQUENCE</scope>
    <source>
        <strain evidence="13">CBS 14136</strain>
    </source>
</reference>
<dbReference type="EC" id="2.5.1.61" evidence="4"/>
<dbReference type="InterPro" id="IPR022417">
    <property type="entry name" value="Porphobilin_deaminase_N"/>
</dbReference>
<dbReference type="InterPro" id="IPR036803">
    <property type="entry name" value="Porphobilinogen_deaminase_C_sf"/>
</dbReference>
<dbReference type="GO" id="GO:0005737">
    <property type="term" value="C:cytoplasm"/>
    <property type="evidence" value="ECO:0007669"/>
    <property type="project" value="TreeGrafter"/>
</dbReference>
<evidence type="ECO:0000256" key="9">
    <source>
        <dbReference type="ARBA" id="ARBA00033064"/>
    </source>
</evidence>
<evidence type="ECO:0000256" key="10">
    <source>
        <dbReference type="SAM" id="MobiDB-lite"/>
    </source>
</evidence>
<evidence type="ECO:0000256" key="8">
    <source>
        <dbReference type="ARBA" id="ARBA00030685"/>
    </source>
</evidence>
<dbReference type="SUPFAM" id="SSF53850">
    <property type="entry name" value="Periplasmic binding protein-like II"/>
    <property type="match status" value="1"/>
</dbReference>
<comment type="similarity">
    <text evidence="3">Belongs to the HMBS family.</text>
</comment>
<evidence type="ECO:0000256" key="3">
    <source>
        <dbReference type="ARBA" id="ARBA00005638"/>
    </source>
</evidence>
<dbReference type="NCBIfam" id="TIGR00212">
    <property type="entry name" value="hemC"/>
    <property type="match status" value="1"/>
</dbReference>
<dbReference type="PROSITE" id="PS00533">
    <property type="entry name" value="PORPHOBILINOGEN_DEAM"/>
    <property type="match status" value="1"/>
</dbReference>
<dbReference type="Pfam" id="PF03900">
    <property type="entry name" value="Porphobil_deamC"/>
    <property type="match status" value="1"/>
</dbReference>
<evidence type="ECO:0000259" key="12">
    <source>
        <dbReference type="Pfam" id="PF03900"/>
    </source>
</evidence>
<evidence type="ECO:0000256" key="6">
    <source>
        <dbReference type="ARBA" id="ARBA00023133"/>
    </source>
</evidence>
<evidence type="ECO:0000313" key="14">
    <source>
        <dbReference type="Proteomes" id="UP001214628"/>
    </source>
</evidence>
<proteinExistence type="inferred from homology"/>
<feature type="domain" description="Porphobilinogen deaminase C-terminal" evidence="12">
    <location>
        <begin position="366"/>
        <end position="392"/>
    </location>
</feature>
<comment type="pathway">
    <text evidence="2">Porphyrin-containing compound metabolism; protoporphyrin-IX biosynthesis; coproporphyrinogen-III from 5-aminolevulinate: step 2/4.</text>
</comment>
<keyword evidence="14" id="KW-1185">Reference proteome</keyword>
<dbReference type="GO" id="GO:0004418">
    <property type="term" value="F:hydroxymethylbilane synthase activity"/>
    <property type="evidence" value="ECO:0007669"/>
    <property type="project" value="UniProtKB-EC"/>
</dbReference>
<keyword evidence="5 13" id="KW-0808">Transferase</keyword>
<dbReference type="InterPro" id="IPR000860">
    <property type="entry name" value="HemC"/>
</dbReference>
<evidence type="ECO:0000256" key="2">
    <source>
        <dbReference type="ARBA" id="ARBA00004735"/>
    </source>
</evidence>
<evidence type="ECO:0000256" key="4">
    <source>
        <dbReference type="ARBA" id="ARBA00012655"/>
    </source>
</evidence>
<dbReference type="GO" id="GO:0006783">
    <property type="term" value="P:heme biosynthetic process"/>
    <property type="evidence" value="ECO:0007669"/>
    <property type="project" value="UniProtKB-KW"/>
</dbReference>
<keyword evidence="7" id="KW-0627">Porphyrin biosynthesis</keyword>
<gene>
    <name evidence="13" type="primary">HEM3</name>
    <name evidence="13" type="ORF">MPSI1_000772</name>
</gene>
<dbReference type="PANTHER" id="PTHR11557">
    <property type="entry name" value="PORPHOBILINOGEN DEAMINASE"/>
    <property type="match status" value="1"/>
</dbReference>
<dbReference type="InterPro" id="IPR022419">
    <property type="entry name" value="Porphobilin_deaminase_cofac_BS"/>
</dbReference>
<feature type="domain" description="Porphobilinogen deaminase N-terminal" evidence="11">
    <location>
        <begin position="97"/>
        <end position="342"/>
    </location>
</feature>